<dbReference type="Pfam" id="PF21934">
    <property type="entry name" value="Yop-YscD_ppl_3rd"/>
    <property type="match status" value="1"/>
</dbReference>
<evidence type="ECO:0008006" key="6">
    <source>
        <dbReference type="Google" id="ProtNLM"/>
    </source>
</evidence>
<protein>
    <recommendedName>
        <fullName evidence="6">Yop protein translocation protein D periplasmic domain-containing protein</fullName>
    </recommendedName>
</protein>
<dbReference type="EMBL" id="NEVQ01000003">
    <property type="protein sequence ID" value="OZI64569.1"/>
    <property type="molecule type" value="Genomic_DNA"/>
</dbReference>
<evidence type="ECO:0000259" key="2">
    <source>
        <dbReference type="Pfam" id="PF21934"/>
    </source>
</evidence>
<sequence>MDERSESLALHIASGMHAGARTRLQEHVTYRLGADLDGDLVVRDEGIAPCHMTVEVCNGCVRLQSYAESVLIDGVRKLPMGHIAESRLPCRFAIGSVQFRIGSEVSEAGRHGLHLNAWLVGLVCLGIMGGYLLLPESGAAKNAQVGPKPDTAHVRLPKPTAQEVQRALQSRLQVAGLQDMVVQVDGVVAEVRGVLPDHSKARWRAVQEWFDLRYGSSYLLRSKMVDVEVPKVAITAVWLGTHPYIVDAEGERHYQGTMLNEGWMLKSIDKGRIVLVRGGQEHIFGL</sequence>
<dbReference type="InterPro" id="IPR053946">
    <property type="entry name" value="YscD_ppl_3rd"/>
</dbReference>
<feature type="domain" description="YscD cytoplasmic" evidence="1">
    <location>
        <begin position="12"/>
        <end position="101"/>
    </location>
</feature>
<dbReference type="OrthoDB" id="9156149at2"/>
<evidence type="ECO:0000259" key="1">
    <source>
        <dbReference type="Pfam" id="PF16697"/>
    </source>
</evidence>
<dbReference type="Proteomes" id="UP000216885">
    <property type="component" value="Unassembled WGS sequence"/>
</dbReference>
<dbReference type="Gene3D" id="2.60.200.20">
    <property type="match status" value="1"/>
</dbReference>
<dbReference type="InterPro" id="IPR032030">
    <property type="entry name" value="YscD_cytoplasmic_dom"/>
</dbReference>
<dbReference type="Pfam" id="PF23893">
    <property type="entry name" value="Y4YQ_C"/>
    <property type="match status" value="1"/>
</dbReference>
<evidence type="ECO:0000259" key="3">
    <source>
        <dbReference type="Pfam" id="PF23893"/>
    </source>
</evidence>
<gene>
    <name evidence="4" type="ORF">CAL20_02625</name>
</gene>
<feature type="domain" description="YscD/Y4YQ C-terminal" evidence="3">
    <location>
        <begin position="233"/>
        <end position="281"/>
    </location>
</feature>
<keyword evidence="5" id="KW-1185">Reference proteome</keyword>
<dbReference type="InterPro" id="IPR057770">
    <property type="entry name" value="YscD/Y4YQ_C"/>
</dbReference>
<accession>A0A261URQ5</accession>
<evidence type="ECO:0000313" key="5">
    <source>
        <dbReference type="Proteomes" id="UP000216885"/>
    </source>
</evidence>
<reference evidence="4 5" key="1">
    <citation type="submission" date="2017-05" db="EMBL/GenBank/DDBJ databases">
        <title>Complete and WGS of Bordetella genogroups.</title>
        <authorList>
            <person name="Spilker T."/>
            <person name="LiPuma J."/>
        </authorList>
    </citation>
    <scope>NUCLEOTIDE SEQUENCE [LARGE SCALE GENOMIC DNA]</scope>
    <source>
        <strain evidence="4 5">AU9919</strain>
    </source>
</reference>
<comment type="caution">
    <text evidence="4">The sequence shown here is derived from an EMBL/GenBank/DDBJ whole genome shotgun (WGS) entry which is preliminary data.</text>
</comment>
<organism evidence="4 5">
    <name type="scientific">Bordetella genomosp. 4</name>
    <dbReference type="NCBI Taxonomy" id="463044"/>
    <lineage>
        <taxon>Bacteria</taxon>
        <taxon>Pseudomonadati</taxon>
        <taxon>Pseudomonadota</taxon>
        <taxon>Betaproteobacteria</taxon>
        <taxon>Burkholderiales</taxon>
        <taxon>Alcaligenaceae</taxon>
        <taxon>Bordetella</taxon>
    </lineage>
</organism>
<name>A0A261URQ5_9BORD</name>
<feature type="domain" description="YscD-like Bon-like" evidence="2">
    <location>
        <begin position="163"/>
        <end position="223"/>
    </location>
</feature>
<proteinExistence type="predicted"/>
<dbReference type="AlphaFoldDB" id="A0A261URQ5"/>
<evidence type="ECO:0000313" key="4">
    <source>
        <dbReference type="EMBL" id="OZI64569.1"/>
    </source>
</evidence>
<dbReference type="Pfam" id="PF16697">
    <property type="entry name" value="Yop-YscD_cpl"/>
    <property type="match status" value="1"/>
</dbReference>